<comment type="cofactor">
    <cofactor evidence="1">
        <name>Mg(2+)</name>
        <dbReference type="ChEBI" id="CHEBI:18420"/>
    </cofactor>
</comment>
<dbReference type="Pfam" id="PF12627">
    <property type="entry name" value="PolyA_pol_RNAbd"/>
    <property type="match status" value="1"/>
</dbReference>
<dbReference type="AlphaFoldDB" id="A0A0N9NH33"/>
<dbReference type="NCBIfam" id="TIGR02692">
    <property type="entry name" value="tRNA_CCA_actino"/>
    <property type="match status" value="1"/>
</dbReference>
<dbReference type="Proteomes" id="UP000063789">
    <property type="component" value="Chromosome"/>
</dbReference>
<protein>
    <submittedName>
        <fullName evidence="9">Poly(A) polymerase PcnA</fullName>
    </submittedName>
</protein>
<dbReference type="CDD" id="cd00077">
    <property type="entry name" value="HDc"/>
    <property type="match status" value="1"/>
</dbReference>
<proteinExistence type="predicted"/>
<dbReference type="SUPFAM" id="SSF81301">
    <property type="entry name" value="Nucleotidyltransferase"/>
    <property type="match status" value="1"/>
</dbReference>
<dbReference type="PANTHER" id="PTHR46173">
    <property type="entry name" value="CCA TRNA NUCLEOTIDYLTRANSFERASE 1, MITOCHONDRIAL"/>
    <property type="match status" value="1"/>
</dbReference>
<dbReference type="Gene3D" id="1.10.3090.10">
    <property type="entry name" value="cca-adding enzyme, domain 2"/>
    <property type="match status" value="1"/>
</dbReference>
<dbReference type="PROSITE" id="PS51831">
    <property type="entry name" value="HD"/>
    <property type="match status" value="1"/>
</dbReference>
<dbReference type="CDD" id="cd05398">
    <property type="entry name" value="NT_ClassII-CCAase"/>
    <property type="match status" value="1"/>
</dbReference>
<dbReference type="GO" id="GO:0008033">
    <property type="term" value="P:tRNA processing"/>
    <property type="evidence" value="ECO:0007669"/>
    <property type="project" value="UniProtKB-KW"/>
</dbReference>
<evidence type="ECO:0000256" key="6">
    <source>
        <dbReference type="ARBA" id="ARBA00022741"/>
    </source>
</evidence>
<keyword evidence="10" id="KW-1185">Reference proteome</keyword>
<dbReference type="PATRIC" id="fig|1136941.3.peg.4221"/>
<dbReference type="SMART" id="SM00471">
    <property type="entry name" value="HDc"/>
    <property type="match status" value="1"/>
</dbReference>
<evidence type="ECO:0000313" key="9">
    <source>
        <dbReference type="EMBL" id="ALG86454.1"/>
    </source>
</evidence>
<gene>
    <name evidence="9" type="ORF">ACH46_20605</name>
</gene>
<dbReference type="InterPro" id="IPR006674">
    <property type="entry name" value="HD_domain"/>
</dbReference>
<dbReference type="InterPro" id="IPR032828">
    <property type="entry name" value="PolyA_RNA-bd"/>
</dbReference>
<name>A0A0N9NH33_9ACTN</name>
<evidence type="ECO:0000256" key="1">
    <source>
        <dbReference type="ARBA" id="ARBA00001946"/>
    </source>
</evidence>
<dbReference type="PANTHER" id="PTHR46173:SF1">
    <property type="entry name" value="CCA TRNA NUCLEOTIDYLTRANSFERASE 1, MITOCHONDRIAL"/>
    <property type="match status" value="1"/>
</dbReference>
<dbReference type="InterPro" id="IPR050264">
    <property type="entry name" value="Bact_CCA-adding_enz_type3_sf"/>
</dbReference>
<dbReference type="KEGG" id="goq:ACH46_20605"/>
<reference evidence="9 10" key="2">
    <citation type="journal article" date="2017" name="Int. J. Syst. Evol. Microbiol.">
        <title>Gordonia phthalatica sp. nov., a di-n-butyl phthalate-degrading bacterium isolated from activated sludge.</title>
        <authorList>
            <person name="Jin D."/>
            <person name="Kong X."/>
            <person name="Jia M."/>
            <person name="Yu X."/>
            <person name="Wang X."/>
            <person name="Zhuang X."/>
            <person name="Deng Y."/>
            <person name="Bai Z."/>
        </authorList>
    </citation>
    <scope>NUCLEOTIDE SEQUENCE [LARGE SCALE GENOMIC DNA]</scope>
    <source>
        <strain evidence="9 10">QH-11</strain>
    </source>
</reference>
<dbReference type="Pfam" id="PF01966">
    <property type="entry name" value="HD"/>
    <property type="match status" value="1"/>
</dbReference>
<evidence type="ECO:0000256" key="4">
    <source>
        <dbReference type="ARBA" id="ARBA00022695"/>
    </source>
</evidence>
<dbReference type="InterPro" id="IPR002646">
    <property type="entry name" value="PolA_pol_head_dom"/>
</dbReference>
<dbReference type="FunFam" id="1.10.3090.10:FF:000002">
    <property type="entry name" value="CCA tRNA nucleotidyltransferase"/>
    <property type="match status" value="1"/>
</dbReference>
<dbReference type="GO" id="GO:0000049">
    <property type="term" value="F:tRNA binding"/>
    <property type="evidence" value="ECO:0007669"/>
    <property type="project" value="TreeGrafter"/>
</dbReference>
<keyword evidence="3" id="KW-0819">tRNA processing</keyword>
<keyword evidence="4" id="KW-0548">Nucleotidyltransferase</keyword>
<evidence type="ECO:0000256" key="3">
    <source>
        <dbReference type="ARBA" id="ARBA00022694"/>
    </source>
</evidence>
<accession>A0A0N9NH33</accession>
<dbReference type="GO" id="GO:0000166">
    <property type="term" value="F:nucleotide binding"/>
    <property type="evidence" value="ECO:0007669"/>
    <property type="project" value="UniProtKB-KW"/>
</dbReference>
<dbReference type="Gene3D" id="3.30.460.10">
    <property type="entry name" value="Beta Polymerase, domain 2"/>
    <property type="match status" value="1"/>
</dbReference>
<dbReference type="GO" id="GO:0016779">
    <property type="term" value="F:nucleotidyltransferase activity"/>
    <property type="evidence" value="ECO:0007669"/>
    <property type="project" value="UniProtKB-KW"/>
</dbReference>
<dbReference type="EMBL" id="CP011853">
    <property type="protein sequence ID" value="ALG86454.1"/>
    <property type="molecule type" value="Genomic_DNA"/>
</dbReference>
<keyword evidence="5" id="KW-0479">Metal-binding</keyword>
<keyword evidence="6" id="KW-0547">Nucleotide-binding</keyword>
<keyword evidence="7" id="KW-0460">Magnesium</keyword>
<keyword evidence="2" id="KW-0808">Transferase</keyword>
<reference evidence="10" key="1">
    <citation type="submission" date="2015-06" db="EMBL/GenBank/DDBJ databases">
        <title>Complete genome sequence and metabolic analysis of phthalate degradation pathway in Gordonia sp. QH-11.</title>
        <authorList>
            <person name="Jin D."/>
            <person name="Kong X."/>
            <person name="Bai Z."/>
        </authorList>
    </citation>
    <scope>NUCLEOTIDE SEQUENCE [LARGE SCALE GENOMIC DNA]</scope>
    <source>
        <strain evidence="10">QH-11</strain>
    </source>
</reference>
<evidence type="ECO:0000313" key="10">
    <source>
        <dbReference type="Proteomes" id="UP000063789"/>
    </source>
</evidence>
<feature type="domain" description="HD" evidence="8">
    <location>
        <begin position="271"/>
        <end position="426"/>
    </location>
</feature>
<evidence type="ECO:0000259" key="8">
    <source>
        <dbReference type="PROSITE" id="PS51831"/>
    </source>
</evidence>
<organism evidence="9 10">
    <name type="scientific">Gordonia phthalatica</name>
    <dbReference type="NCBI Taxonomy" id="1136941"/>
    <lineage>
        <taxon>Bacteria</taxon>
        <taxon>Bacillati</taxon>
        <taxon>Actinomycetota</taxon>
        <taxon>Actinomycetes</taxon>
        <taxon>Mycobacteriales</taxon>
        <taxon>Gordoniaceae</taxon>
        <taxon>Gordonia</taxon>
    </lineage>
</organism>
<dbReference type="SUPFAM" id="SSF81891">
    <property type="entry name" value="Poly A polymerase C-terminal region-like"/>
    <property type="match status" value="1"/>
</dbReference>
<sequence length="484" mass="54402">MSDDDRSERRTRLLAAAASTLASFNDVLVPLAERFATRGHELYLVGGSVRDAVLGRLGNDLDFTTDARPPVIAEILREWGDAVWDTGIDFGTVSATKGDATIEITTFRSDIYDQQSRNPVVTFGDTLEGDLIRRDFRINAMAVKLLPGGEQEFCDPLDGMRDLLLGVIDTPAAPESSFNDDPLRMLRGVRFVSQLGFRVADRVLDATREMAGQIERITVERIRVELDKMICGEHPIEAVDLLVETGLADLVIPEIPGMKLTIDEHHQHKDVYQHSLTVLQQAIDLETGDPDLVLRWAALLHDIGKPATRRHEKAGGVSFHHHEVVGAKLVRKRMRKLKYPNAVVDDVSQLVFLHLRFHGYGDGKWTDSAVRRYVTDAGPLLDRLHKLVRADCTTRNKRRARRLQQTYDHLEERIAVLKEAEDLDRVRPDLDGNAIMELLGLAPGPTVGKAWKYLKDLRLDVGPMSREDAEAALRAWWEQQQNAD</sequence>
<dbReference type="Pfam" id="PF01743">
    <property type="entry name" value="PolyA_pol"/>
    <property type="match status" value="1"/>
</dbReference>
<evidence type="ECO:0000256" key="5">
    <source>
        <dbReference type="ARBA" id="ARBA00022723"/>
    </source>
</evidence>
<dbReference type="OrthoDB" id="9805698at2"/>
<dbReference type="InterPro" id="IPR014065">
    <property type="entry name" value="tRNA_adenylyltransferase"/>
</dbReference>
<dbReference type="NCBIfam" id="TIGR00277">
    <property type="entry name" value="HDIG"/>
    <property type="match status" value="1"/>
</dbReference>
<dbReference type="InterPro" id="IPR003607">
    <property type="entry name" value="HD/PDEase_dom"/>
</dbReference>
<evidence type="ECO:0000256" key="7">
    <source>
        <dbReference type="ARBA" id="ARBA00022842"/>
    </source>
</evidence>
<dbReference type="InterPro" id="IPR006675">
    <property type="entry name" value="HDIG_dom"/>
</dbReference>
<dbReference type="InterPro" id="IPR043519">
    <property type="entry name" value="NT_sf"/>
</dbReference>
<dbReference type="STRING" id="1136941.ACH46_20605"/>
<evidence type="ECO:0000256" key="2">
    <source>
        <dbReference type="ARBA" id="ARBA00022679"/>
    </source>
</evidence>
<dbReference type="GO" id="GO:0046872">
    <property type="term" value="F:metal ion binding"/>
    <property type="evidence" value="ECO:0007669"/>
    <property type="project" value="UniProtKB-KW"/>
</dbReference>
<dbReference type="RefSeq" id="WP_062394739.1">
    <property type="nucleotide sequence ID" value="NZ_CP011853.1"/>
</dbReference>